<accession>A0ABQ5AH81</accession>
<dbReference type="EMBL" id="BQNB010012290">
    <property type="protein sequence ID" value="GJT01688.1"/>
    <property type="molecule type" value="Genomic_DNA"/>
</dbReference>
<organism evidence="2 3">
    <name type="scientific">Tanacetum coccineum</name>
    <dbReference type="NCBI Taxonomy" id="301880"/>
    <lineage>
        <taxon>Eukaryota</taxon>
        <taxon>Viridiplantae</taxon>
        <taxon>Streptophyta</taxon>
        <taxon>Embryophyta</taxon>
        <taxon>Tracheophyta</taxon>
        <taxon>Spermatophyta</taxon>
        <taxon>Magnoliopsida</taxon>
        <taxon>eudicotyledons</taxon>
        <taxon>Gunneridae</taxon>
        <taxon>Pentapetalae</taxon>
        <taxon>asterids</taxon>
        <taxon>campanulids</taxon>
        <taxon>Asterales</taxon>
        <taxon>Asteraceae</taxon>
        <taxon>Asteroideae</taxon>
        <taxon>Anthemideae</taxon>
        <taxon>Anthemidinae</taxon>
        <taxon>Tanacetum</taxon>
    </lineage>
</organism>
<evidence type="ECO:0000256" key="1">
    <source>
        <dbReference type="SAM" id="MobiDB-lite"/>
    </source>
</evidence>
<evidence type="ECO:0000313" key="3">
    <source>
        <dbReference type="Proteomes" id="UP001151760"/>
    </source>
</evidence>
<reference evidence="2" key="2">
    <citation type="submission" date="2022-01" db="EMBL/GenBank/DDBJ databases">
        <authorList>
            <person name="Yamashiro T."/>
            <person name="Shiraishi A."/>
            <person name="Satake H."/>
            <person name="Nakayama K."/>
        </authorList>
    </citation>
    <scope>NUCLEOTIDE SEQUENCE</scope>
</reference>
<feature type="compositionally biased region" description="Basic and acidic residues" evidence="1">
    <location>
        <begin position="34"/>
        <end position="57"/>
    </location>
</feature>
<proteinExistence type="predicted"/>
<evidence type="ECO:0000313" key="2">
    <source>
        <dbReference type="EMBL" id="GJT01688.1"/>
    </source>
</evidence>
<comment type="caution">
    <text evidence="2">The sequence shown here is derived from an EMBL/GenBank/DDBJ whole genome shotgun (WGS) entry which is preliminary data.</text>
</comment>
<name>A0ABQ5AH81_9ASTR</name>
<gene>
    <name evidence="2" type="ORF">Tco_0822857</name>
</gene>
<feature type="region of interest" description="Disordered" evidence="1">
    <location>
        <begin position="1"/>
        <end position="71"/>
    </location>
</feature>
<protein>
    <submittedName>
        <fullName evidence="2">Uncharacterized protein</fullName>
    </submittedName>
</protein>
<sequence length="71" mass="8128">MTRPAVIKDKTTMEHFGVKLEDTTDSQEQPTLPHYREDQNLQRRYGEPSTSKMHEEQGSSTGSIDDFSIIT</sequence>
<dbReference type="Proteomes" id="UP001151760">
    <property type="component" value="Unassembled WGS sequence"/>
</dbReference>
<reference evidence="2" key="1">
    <citation type="journal article" date="2022" name="Int. J. Mol. Sci.">
        <title>Draft Genome of Tanacetum Coccineum: Genomic Comparison of Closely Related Tanacetum-Family Plants.</title>
        <authorList>
            <person name="Yamashiro T."/>
            <person name="Shiraishi A."/>
            <person name="Nakayama K."/>
            <person name="Satake H."/>
        </authorList>
    </citation>
    <scope>NUCLEOTIDE SEQUENCE</scope>
</reference>
<feature type="compositionally biased region" description="Basic and acidic residues" evidence="1">
    <location>
        <begin position="1"/>
        <end position="22"/>
    </location>
</feature>
<keyword evidence="3" id="KW-1185">Reference proteome</keyword>